<reference evidence="4 5" key="1">
    <citation type="journal article" date="2016" name="Nat. Commun.">
        <title>Thousands of microbial genomes shed light on interconnected biogeochemical processes in an aquifer system.</title>
        <authorList>
            <person name="Anantharaman K."/>
            <person name="Brown C.T."/>
            <person name="Hug L.A."/>
            <person name="Sharon I."/>
            <person name="Castelle C.J."/>
            <person name="Probst A.J."/>
            <person name="Thomas B.C."/>
            <person name="Singh A."/>
            <person name="Wilkins M.J."/>
            <person name="Karaoz U."/>
            <person name="Brodie E.L."/>
            <person name="Williams K.H."/>
            <person name="Hubbard S.S."/>
            <person name="Banfield J.F."/>
        </authorList>
    </citation>
    <scope>NUCLEOTIDE SEQUENCE [LARGE SCALE GENOMIC DNA]</scope>
</reference>
<name>A0A1G2JQ86_9BACT</name>
<sequence length="251" mass="29906">MESKSRNKIVLVSDFGRSGQGWLSYMLCYILNAQFIEPYNFLNGKKYSVSEHILDLTQGNLPNRERTNYSLVVKTHNILRSQIDLTDKIILLVRDPRDVAVSMQNLVLINYNKIGWGHPRAKFFLLMEKSFRLLNYIKIILSWKRHYYSWKKSSYYFVRYEDLLVNCQQVLEKILKYLEIQLDEKIIKEAVENFSFEKITGRKRGQEDKGSAEFRRGISGDYKNKFSRFEIKVIDFLFKKLFKELNYETNS</sequence>
<evidence type="ECO:0000256" key="2">
    <source>
        <dbReference type="ARBA" id="ARBA00022679"/>
    </source>
</evidence>
<feature type="domain" description="Sulfotransferase" evidence="3">
    <location>
        <begin position="11"/>
        <end position="244"/>
    </location>
</feature>
<proteinExistence type="inferred from homology"/>
<evidence type="ECO:0000313" key="5">
    <source>
        <dbReference type="Proteomes" id="UP000178935"/>
    </source>
</evidence>
<dbReference type="InterPro" id="IPR000863">
    <property type="entry name" value="Sulfotransferase_dom"/>
</dbReference>
<dbReference type="InterPro" id="IPR027417">
    <property type="entry name" value="P-loop_NTPase"/>
</dbReference>
<evidence type="ECO:0000259" key="3">
    <source>
        <dbReference type="Pfam" id="PF00685"/>
    </source>
</evidence>
<organism evidence="4 5">
    <name type="scientific">Candidatus Staskawiczbacteria bacterium RIFOXYD1_FULL_32_13</name>
    <dbReference type="NCBI Taxonomy" id="1802234"/>
    <lineage>
        <taxon>Bacteria</taxon>
        <taxon>Candidatus Staskawicziibacteriota</taxon>
    </lineage>
</organism>
<dbReference type="Gene3D" id="3.40.50.300">
    <property type="entry name" value="P-loop containing nucleotide triphosphate hydrolases"/>
    <property type="match status" value="1"/>
</dbReference>
<dbReference type="Pfam" id="PF00685">
    <property type="entry name" value="Sulfotransfer_1"/>
    <property type="match status" value="1"/>
</dbReference>
<dbReference type="Proteomes" id="UP000178935">
    <property type="component" value="Unassembled WGS sequence"/>
</dbReference>
<dbReference type="SUPFAM" id="SSF52540">
    <property type="entry name" value="P-loop containing nucleoside triphosphate hydrolases"/>
    <property type="match status" value="1"/>
</dbReference>
<evidence type="ECO:0000313" key="4">
    <source>
        <dbReference type="EMBL" id="OGZ89295.1"/>
    </source>
</evidence>
<dbReference type="AlphaFoldDB" id="A0A1G2JQ86"/>
<comment type="caution">
    <text evidence="4">The sequence shown here is derived from an EMBL/GenBank/DDBJ whole genome shotgun (WGS) entry which is preliminary data.</text>
</comment>
<dbReference type="GO" id="GO:0008146">
    <property type="term" value="F:sulfotransferase activity"/>
    <property type="evidence" value="ECO:0007669"/>
    <property type="project" value="InterPro"/>
</dbReference>
<gene>
    <name evidence="4" type="ORF">A2561_02585</name>
</gene>
<accession>A0A1G2JQ86</accession>
<comment type="similarity">
    <text evidence="1">Belongs to the sulfotransferase 1 family.</text>
</comment>
<keyword evidence="2" id="KW-0808">Transferase</keyword>
<protein>
    <recommendedName>
        <fullName evidence="3">Sulfotransferase domain-containing protein</fullName>
    </recommendedName>
</protein>
<evidence type="ECO:0000256" key="1">
    <source>
        <dbReference type="ARBA" id="ARBA00005771"/>
    </source>
</evidence>
<dbReference type="PANTHER" id="PTHR11783">
    <property type="entry name" value="SULFOTRANSFERASE SULT"/>
    <property type="match status" value="1"/>
</dbReference>
<dbReference type="EMBL" id="MHPU01000008">
    <property type="protein sequence ID" value="OGZ89295.1"/>
    <property type="molecule type" value="Genomic_DNA"/>
</dbReference>